<accession>B4JJH1</accession>
<dbReference type="PROSITE" id="PS50853">
    <property type="entry name" value="FN3"/>
    <property type="match status" value="3"/>
</dbReference>
<dbReference type="GO" id="GO:0016324">
    <property type="term" value="C:apical plasma membrane"/>
    <property type="evidence" value="ECO:0007669"/>
    <property type="project" value="EnsemblMetazoa"/>
</dbReference>
<evidence type="ECO:0000256" key="1">
    <source>
        <dbReference type="SAM" id="MobiDB-lite"/>
    </source>
</evidence>
<feature type="compositionally biased region" description="Low complexity" evidence="1">
    <location>
        <begin position="1000"/>
        <end position="1012"/>
    </location>
</feature>
<dbReference type="EMBL" id="CH916370">
    <property type="protein sequence ID" value="EDV99723.1"/>
    <property type="molecule type" value="Genomic_DNA"/>
</dbReference>
<keyword evidence="4" id="KW-1185">Reference proteome</keyword>
<dbReference type="Proteomes" id="UP000001070">
    <property type="component" value="Unassembled WGS sequence"/>
</dbReference>
<dbReference type="GO" id="GO:0007350">
    <property type="term" value="P:blastoderm segmentation"/>
    <property type="evidence" value="ECO:0007669"/>
    <property type="project" value="EnsemblMetazoa"/>
</dbReference>
<dbReference type="GO" id="GO:0007442">
    <property type="term" value="P:hindgut morphogenesis"/>
    <property type="evidence" value="ECO:0007669"/>
    <property type="project" value="EnsemblMetazoa"/>
</dbReference>
<dbReference type="GO" id="GO:0042246">
    <property type="term" value="P:tissue regeneration"/>
    <property type="evidence" value="ECO:0007669"/>
    <property type="project" value="EnsemblMetazoa"/>
</dbReference>
<evidence type="ECO:0000259" key="2">
    <source>
        <dbReference type="PROSITE" id="PS50853"/>
    </source>
</evidence>
<dbReference type="GO" id="GO:0008284">
    <property type="term" value="P:positive regulation of cell population proliferation"/>
    <property type="evidence" value="ECO:0007669"/>
    <property type="project" value="EnsemblMetazoa"/>
</dbReference>
<dbReference type="PhylomeDB" id="B4JJH1"/>
<organism evidence="4">
    <name type="scientific">Drosophila grimshawi</name>
    <name type="common">Hawaiian fruit fly</name>
    <name type="synonym">Idiomyia grimshawi</name>
    <dbReference type="NCBI Taxonomy" id="7222"/>
    <lineage>
        <taxon>Eukaryota</taxon>
        <taxon>Metazoa</taxon>
        <taxon>Ecdysozoa</taxon>
        <taxon>Arthropoda</taxon>
        <taxon>Hexapoda</taxon>
        <taxon>Insecta</taxon>
        <taxon>Pterygota</taxon>
        <taxon>Neoptera</taxon>
        <taxon>Endopterygota</taxon>
        <taxon>Diptera</taxon>
        <taxon>Brachycera</taxon>
        <taxon>Muscomorpha</taxon>
        <taxon>Ephydroidea</taxon>
        <taxon>Drosophilidae</taxon>
        <taxon>Drosophila</taxon>
        <taxon>Hawaiian Drosophila</taxon>
    </lineage>
</organism>
<proteinExistence type="predicted"/>
<feature type="compositionally biased region" description="Gly residues" evidence="1">
    <location>
        <begin position="961"/>
        <end position="971"/>
    </location>
</feature>
<dbReference type="InParanoid" id="B4JJH1"/>
<dbReference type="GO" id="GO:1990782">
    <property type="term" value="F:protein tyrosine kinase binding"/>
    <property type="evidence" value="ECO:0007669"/>
    <property type="project" value="EnsemblMetazoa"/>
</dbReference>
<dbReference type="GO" id="GO:0007424">
    <property type="term" value="P:open tracheal system development"/>
    <property type="evidence" value="ECO:0007669"/>
    <property type="project" value="EnsemblMetazoa"/>
</dbReference>
<dbReference type="OMA" id="NLTYCQR"/>
<dbReference type="GO" id="GO:0046982">
    <property type="term" value="F:protein heterodimerization activity"/>
    <property type="evidence" value="ECO:0007669"/>
    <property type="project" value="EnsemblMetazoa"/>
</dbReference>
<dbReference type="SUPFAM" id="SSF49265">
    <property type="entry name" value="Fibronectin type III"/>
    <property type="match status" value="3"/>
</dbReference>
<dbReference type="GO" id="GO:0007298">
    <property type="term" value="P:border follicle cell migration"/>
    <property type="evidence" value="ECO:0007669"/>
    <property type="project" value="EnsemblMetazoa"/>
</dbReference>
<feature type="domain" description="Fibronectin type-III" evidence="2">
    <location>
        <begin position="244"/>
        <end position="344"/>
    </location>
</feature>
<evidence type="ECO:0000313" key="3">
    <source>
        <dbReference type="EMBL" id="EDV99723.1"/>
    </source>
</evidence>
<dbReference type="GO" id="GO:0097677">
    <property type="term" value="F:STAT family protein binding"/>
    <property type="evidence" value="ECO:0007669"/>
    <property type="project" value="EnsemblMetazoa"/>
</dbReference>
<dbReference type="GO" id="GO:0004896">
    <property type="term" value="F:cytokine receptor activity"/>
    <property type="evidence" value="ECO:0007669"/>
    <property type="project" value="EnsemblMetazoa"/>
</dbReference>
<dbReference type="KEGG" id="dgr:6564859"/>
<feature type="region of interest" description="Disordered" evidence="1">
    <location>
        <begin position="950"/>
        <end position="1056"/>
    </location>
</feature>
<dbReference type="AlphaFoldDB" id="B4JJH1"/>
<reference evidence="3 4" key="1">
    <citation type="journal article" date="2007" name="Nature">
        <title>Evolution of genes and genomes on the Drosophila phylogeny.</title>
        <authorList>
            <consortium name="Drosophila 12 Genomes Consortium"/>
            <person name="Clark A.G."/>
            <person name="Eisen M.B."/>
            <person name="Smith D.R."/>
            <person name="Bergman C.M."/>
            <person name="Oliver B."/>
            <person name="Markow T.A."/>
            <person name="Kaufman T.C."/>
            <person name="Kellis M."/>
            <person name="Gelbart W."/>
            <person name="Iyer V.N."/>
            <person name="Pollard D.A."/>
            <person name="Sackton T.B."/>
            <person name="Larracuente A.M."/>
            <person name="Singh N.D."/>
            <person name="Abad J.P."/>
            <person name="Abt D.N."/>
            <person name="Adryan B."/>
            <person name="Aguade M."/>
            <person name="Akashi H."/>
            <person name="Anderson W.W."/>
            <person name="Aquadro C.F."/>
            <person name="Ardell D.H."/>
            <person name="Arguello R."/>
            <person name="Artieri C.G."/>
            <person name="Barbash D.A."/>
            <person name="Barker D."/>
            <person name="Barsanti P."/>
            <person name="Batterham P."/>
            <person name="Batzoglou S."/>
            <person name="Begun D."/>
            <person name="Bhutkar A."/>
            <person name="Blanco E."/>
            <person name="Bosak S.A."/>
            <person name="Bradley R.K."/>
            <person name="Brand A.D."/>
            <person name="Brent M.R."/>
            <person name="Brooks A.N."/>
            <person name="Brown R.H."/>
            <person name="Butlin R.K."/>
            <person name="Caggese C."/>
            <person name="Calvi B.R."/>
            <person name="Bernardo de Carvalho A."/>
            <person name="Caspi A."/>
            <person name="Castrezana S."/>
            <person name="Celniker S.E."/>
            <person name="Chang J.L."/>
            <person name="Chapple C."/>
            <person name="Chatterji S."/>
            <person name="Chinwalla A."/>
            <person name="Civetta A."/>
            <person name="Clifton S.W."/>
            <person name="Comeron J.M."/>
            <person name="Costello J.C."/>
            <person name="Coyne J.A."/>
            <person name="Daub J."/>
            <person name="David R.G."/>
            <person name="Delcher A.L."/>
            <person name="Delehaunty K."/>
            <person name="Do C.B."/>
            <person name="Ebling H."/>
            <person name="Edwards K."/>
            <person name="Eickbush T."/>
            <person name="Evans J.D."/>
            <person name="Filipski A."/>
            <person name="Findeiss S."/>
            <person name="Freyhult E."/>
            <person name="Fulton L."/>
            <person name="Fulton R."/>
            <person name="Garcia A.C."/>
            <person name="Gardiner A."/>
            <person name="Garfield D.A."/>
            <person name="Garvin B.E."/>
            <person name="Gibson G."/>
            <person name="Gilbert D."/>
            <person name="Gnerre S."/>
            <person name="Godfrey J."/>
            <person name="Good R."/>
            <person name="Gotea V."/>
            <person name="Gravely B."/>
            <person name="Greenberg A.J."/>
            <person name="Griffiths-Jones S."/>
            <person name="Gross S."/>
            <person name="Guigo R."/>
            <person name="Gustafson E.A."/>
            <person name="Haerty W."/>
            <person name="Hahn M.W."/>
            <person name="Halligan D.L."/>
            <person name="Halpern A.L."/>
            <person name="Halter G.M."/>
            <person name="Han M.V."/>
            <person name="Heger A."/>
            <person name="Hillier L."/>
            <person name="Hinrichs A.S."/>
            <person name="Holmes I."/>
            <person name="Hoskins R.A."/>
            <person name="Hubisz M.J."/>
            <person name="Hultmark D."/>
            <person name="Huntley M.A."/>
            <person name="Jaffe D.B."/>
            <person name="Jagadeeshan S."/>
            <person name="Jeck W.R."/>
            <person name="Johnson J."/>
            <person name="Jones C.D."/>
            <person name="Jordan W.C."/>
            <person name="Karpen G.H."/>
            <person name="Kataoka E."/>
            <person name="Keightley P.D."/>
            <person name="Kheradpour P."/>
            <person name="Kirkness E.F."/>
            <person name="Koerich L.B."/>
            <person name="Kristiansen K."/>
            <person name="Kudrna D."/>
            <person name="Kulathinal R.J."/>
            <person name="Kumar S."/>
            <person name="Kwok R."/>
            <person name="Lander E."/>
            <person name="Langley C.H."/>
            <person name="Lapoint R."/>
            <person name="Lazzaro B.P."/>
            <person name="Lee S.J."/>
            <person name="Levesque L."/>
            <person name="Li R."/>
            <person name="Lin C.F."/>
            <person name="Lin M.F."/>
            <person name="Lindblad-Toh K."/>
            <person name="Llopart A."/>
            <person name="Long M."/>
            <person name="Low L."/>
            <person name="Lozovsky E."/>
            <person name="Lu J."/>
            <person name="Luo M."/>
            <person name="Machado C.A."/>
            <person name="Makalowski W."/>
            <person name="Marzo M."/>
            <person name="Matsuda M."/>
            <person name="Matzkin L."/>
            <person name="McAllister B."/>
            <person name="McBride C.S."/>
            <person name="McKernan B."/>
            <person name="McKernan K."/>
            <person name="Mendez-Lago M."/>
            <person name="Minx P."/>
            <person name="Mollenhauer M.U."/>
            <person name="Montooth K."/>
            <person name="Mount S.M."/>
            <person name="Mu X."/>
            <person name="Myers E."/>
            <person name="Negre B."/>
            <person name="Newfeld S."/>
            <person name="Nielsen R."/>
            <person name="Noor M.A."/>
            <person name="O'Grady P."/>
            <person name="Pachter L."/>
            <person name="Papaceit M."/>
            <person name="Parisi M.J."/>
            <person name="Parisi M."/>
            <person name="Parts L."/>
            <person name="Pedersen J.S."/>
            <person name="Pesole G."/>
            <person name="Phillippy A.M."/>
            <person name="Ponting C.P."/>
            <person name="Pop M."/>
            <person name="Porcelli D."/>
            <person name="Powell J.R."/>
            <person name="Prohaska S."/>
            <person name="Pruitt K."/>
            <person name="Puig M."/>
            <person name="Quesneville H."/>
            <person name="Ram K.R."/>
            <person name="Rand D."/>
            <person name="Rasmussen M.D."/>
            <person name="Reed L.K."/>
            <person name="Reenan R."/>
            <person name="Reily A."/>
            <person name="Remington K.A."/>
            <person name="Rieger T.T."/>
            <person name="Ritchie M.G."/>
            <person name="Robin C."/>
            <person name="Rogers Y.H."/>
            <person name="Rohde C."/>
            <person name="Rozas J."/>
            <person name="Rubenfield M.J."/>
            <person name="Ruiz A."/>
            <person name="Russo S."/>
            <person name="Salzberg S.L."/>
            <person name="Sanchez-Gracia A."/>
            <person name="Saranga D.J."/>
            <person name="Sato H."/>
            <person name="Schaeffer S.W."/>
            <person name="Schatz M.C."/>
            <person name="Schlenke T."/>
            <person name="Schwartz R."/>
            <person name="Segarra C."/>
            <person name="Singh R.S."/>
            <person name="Sirot L."/>
            <person name="Sirota M."/>
            <person name="Sisneros N.B."/>
            <person name="Smith C.D."/>
            <person name="Smith T.F."/>
            <person name="Spieth J."/>
            <person name="Stage D.E."/>
            <person name="Stark A."/>
            <person name="Stephan W."/>
            <person name="Strausberg R.L."/>
            <person name="Strempel S."/>
            <person name="Sturgill D."/>
            <person name="Sutton G."/>
            <person name="Sutton G.G."/>
            <person name="Tao W."/>
            <person name="Teichmann S."/>
            <person name="Tobari Y.N."/>
            <person name="Tomimura Y."/>
            <person name="Tsolas J.M."/>
            <person name="Valente V.L."/>
            <person name="Venter E."/>
            <person name="Venter J.C."/>
            <person name="Vicario S."/>
            <person name="Vieira F.G."/>
            <person name="Vilella A.J."/>
            <person name="Villasante A."/>
            <person name="Walenz B."/>
            <person name="Wang J."/>
            <person name="Wasserman M."/>
            <person name="Watts T."/>
            <person name="Wilson D."/>
            <person name="Wilson R.K."/>
            <person name="Wing R.A."/>
            <person name="Wolfner M.F."/>
            <person name="Wong A."/>
            <person name="Wong G.K."/>
            <person name="Wu C.I."/>
            <person name="Wu G."/>
            <person name="Yamamoto D."/>
            <person name="Yang H.P."/>
            <person name="Yang S.P."/>
            <person name="Yorke J.A."/>
            <person name="Yoshida K."/>
            <person name="Zdobnov E."/>
            <person name="Zhang P."/>
            <person name="Zhang Y."/>
            <person name="Zimin A.V."/>
            <person name="Baldwin J."/>
            <person name="Abdouelleil A."/>
            <person name="Abdulkadir J."/>
            <person name="Abebe A."/>
            <person name="Abera B."/>
            <person name="Abreu J."/>
            <person name="Acer S.C."/>
            <person name="Aftuck L."/>
            <person name="Alexander A."/>
            <person name="An P."/>
            <person name="Anderson E."/>
            <person name="Anderson S."/>
            <person name="Arachi H."/>
            <person name="Azer M."/>
            <person name="Bachantsang P."/>
            <person name="Barry A."/>
            <person name="Bayul T."/>
            <person name="Berlin A."/>
            <person name="Bessette D."/>
            <person name="Bloom T."/>
            <person name="Blye J."/>
            <person name="Boguslavskiy L."/>
            <person name="Bonnet C."/>
            <person name="Boukhgalter B."/>
            <person name="Bourzgui I."/>
            <person name="Brown A."/>
            <person name="Cahill P."/>
            <person name="Channer S."/>
            <person name="Cheshatsang Y."/>
            <person name="Chuda L."/>
            <person name="Citroen M."/>
            <person name="Collymore A."/>
            <person name="Cooke P."/>
            <person name="Costello M."/>
            <person name="D'Aco K."/>
            <person name="Daza R."/>
            <person name="De Haan G."/>
            <person name="DeGray S."/>
            <person name="DeMaso C."/>
            <person name="Dhargay N."/>
            <person name="Dooley K."/>
            <person name="Dooley E."/>
            <person name="Doricent M."/>
            <person name="Dorje P."/>
            <person name="Dorjee K."/>
            <person name="Dupes A."/>
            <person name="Elong R."/>
            <person name="Falk J."/>
            <person name="Farina A."/>
            <person name="Faro S."/>
            <person name="Ferguson D."/>
            <person name="Fisher S."/>
            <person name="Foley C.D."/>
            <person name="Franke A."/>
            <person name="Friedrich D."/>
            <person name="Gadbois L."/>
            <person name="Gearin G."/>
            <person name="Gearin C.R."/>
            <person name="Giannoukos G."/>
            <person name="Goode T."/>
            <person name="Graham J."/>
            <person name="Grandbois E."/>
            <person name="Grewal S."/>
            <person name="Gyaltsen K."/>
            <person name="Hafez N."/>
            <person name="Hagos B."/>
            <person name="Hall J."/>
            <person name="Henson C."/>
            <person name="Hollinger A."/>
            <person name="Honan T."/>
            <person name="Huard M.D."/>
            <person name="Hughes L."/>
            <person name="Hurhula B."/>
            <person name="Husby M.E."/>
            <person name="Kamat A."/>
            <person name="Kanga B."/>
            <person name="Kashin S."/>
            <person name="Khazanovich D."/>
            <person name="Kisner P."/>
            <person name="Lance K."/>
            <person name="Lara M."/>
            <person name="Lee W."/>
            <person name="Lennon N."/>
            <person name="Letendre F."/>
            <person name="LeVine R."/>
            <person name="Lipovsky A."/>
            <person name="Liu X."/>
            <person name="Liu J."/>
            <person name="Liu S."/>
            <person name="Lokyitsang T."/>
            <person name="Lokyitsang Y."/>
            <person name="Lubonja R."/>
            <person name="Lui A."/>
            <person name="MacDonald P."/>
            <person name="Magnisalis V."/>
            <person name="Maru K."/>
            <person name="Matthews C."/>
            <person name="McCusker W."/>
            <person name="McDonough S."/>
            <person name="Mehta T."/>
            <person name="Meldrim J."/>
            <person name="Meneus L."/>
            <person name="Mihai O."/>
            <person name="Mihalev A."/>
            <person name="Mihova T."/>
            <person name="Mittelman R."/>
            <person name="Mlenga V."/>
            <person name="Montmayeur A."/>
            <person name="Mulrain L."/>
            <person name="Navidi A."/>
            <person name="Naylor J."/>
            <person name="Negash T."/>
            <person name="Nguyen T."/>
            <person name="Nguyen N."/>
            <person name="Nicol R."/>
            <person name="Norbu C."/>
            <person name="Norbu N."/>
            <person name="Novod N."/>
            <person name="O'Neill B."/>
            <person name="Osman S."/>
            <person name="Markiewicz E."/>
            <person name="Oyono O.L."/>
            <person name="Patti C."/>
            <person name="Phunkhang P."/>
            <person name="Pierre F."/>
            <person name="Priest M."/>
            <person name="Raghuraman S."/>
            <person name="Rege F."/>
            <person name="Reyes R."/>
            <person name="Rise C."/>
            <person name="Rogov P."/>
            <person name="Ross K."/>
            <person name="Ryan E."/>
            <person name="Settipalli S."/>
            <person name="Shea T."/>
            <person name="Sherpa N."/>
            <person name="Shi L."/>
            <person name="Shih D."/>
            <person name="Sparrow T."/>
            <person name="Spaulding J."/>
            <person name="Stalker J."/>
            <person name="Stange-Thomann N."/>
            <person name="Stavropoulos S."/>
            <person name="Stone C."/>
            <person name="Strader C."/>
            <person name="Tesfaye S."/>
            <person name="Thomson T."/>
            <person name="Thoulutsang Y."/>
            <person name="Thoulutsang D."/>
            <person name="Topham K."/>
            <person name="Topping I."/>
            <person name="Tsamla T."/>
            <person name="Vassiliev H."/>
            <person name="Vo A."/>
            <person name="Wangchuk T."/>
            <person name="Wangdi T."/>
            <person name="Weiand M."/>
            <person name="Wilkinson J."/>
            <person name="Wilson A."/>
            <person name="Yadav S."/>
            <person name="Young G."/>
            <person name="Yu Q."/>
            <person name="Zembek L."/>
            <person name="Zhong D."/>
            <person name="Zimmer A."/>
            <person name="Zwirko Z."/>
            <person name="Jaffe D.B."/>
            <person name="Alvarez P."/>
            <person name="Brockman W."/>
            <person name="Butler J."/>
            <person name="Chin C."/>
            <person name="Gnerre S."/>
            <person name="Grabherr M."/>
            <person name="Kleber M."/>
            <person name="Mauceli E."/>
            <person name="MacCallum I."/>
        </authorList>
    </citation>
    <scope>NUCLEOTIDE SEQUENCE [LARGE SCALE GENOMIC DNA]</scope>
    <source>
        <strain evidence="4">Tucson 15287-2541.00</strain>
    </source>
</reference>
<dbReference type="PANTHER" id="PTHR46957">
    <property type="entry name" value="CYTOKINE RECEPTOR"/>
    <property type="match status" value="1"/>
</dbReference>
<dbReference type="Pfam" id="PF00041">
    <property type="entry name" value="fn3"/>
    <property type="match status" value="2"/>
</dbReference>
<dbReference type="GO" id="GO:0007472">
    <property type="term" value="P:wing disc morphogenesis"/>
    <property type="evidence" value="ECO:0007669"/>
    <property type="project" value="EnsemblMetazoa"/>
</dbReference>
<name>B4JJH1_DROGR</name>
<dbReference type="STRING" id="7222.B4JJH1"/>
<dbReference type="Gene3D" id="2.60.40.10">
    <property type="entry name" value="Immunoglobulins"/>
    <property type="match status" value="6"/>
</dbReference>
<dbReference type="SMART" id="SM00060">
    <property type="entry name" value="FN3"/>
    <property type="match status" value="5"/>
</dbReference>
<dbReference type="HOGENOM" id="CLU_260365_0_0_1"/>
<dbReference type="FunCoup" id="B4JJH1">
    <property type="interactions" value="76"/>
</dbReference>
<dbReference type="InterPro" id="IPR013783">
    <property type="entry name" value="Ig-like_fold"/>
</dbReference>
<dbReference type="PANTHER" id="PTHR46957:SF3">
    <property type="entry name" value="CYTOKINE RECEPTOR"/>
    <property type="match status" value="1"/>
</dbReference>
<dbReference type="GO" id="GO:0071907">
    <property type="term" value="P:determination of digestive tract left/right asymmetry"/>
    <property type="evidence" value="ECO:0007669"/>
    <property type="project" value="EnsemblMetazoa"/>
</dbReference>
<evidence type="ECO:0000313" key="4">
    <source>
        <dbReference type="Proteomes" id="UP000001070"/>
    </source>
</evidence>
<sequence>MQLNESNPKVRCNELSFGAVALLGLFLCSSIVSINADKQLPGWLTPEIAQLAIGSDLNLTCTINQAYFEAGHSSNKACNVSDLYFTVNNKTIAIKGSQLQYINATTIQTTLRNVSDQDNKYVCMCKEHAMSESRLQVGTKPLPVEDFNCTSYDWDYMFCNFTAPRNSINTKYNVSFATQKDAFYGYTIDCQYEASPIVNCNITSETYKKFSELYYFELGRGNILGDGKQKIEINNVERMILARPGLNLRVLNKTKDSICLMWDMPRRSNFIGGVLWQVHVTPQHFPTLVRSTWRNSSSAAKDTLCLTELPYPGYYYLLELRVRNNKTKSRWSEPLEFNFRTVSERPARPPRLTNGSFYVYSSGASLTIYWEQLEQHEFNGDNFTYVISEYRHNNTRPDGSKIKLDANSATIQNWSQNAYHEIYLRSRNSVSSSLEASRIYIPPISDEDTHQRVPKKIRSIYISSNSSYKLSWTAPENITNLVDYTVYWCNAKPALLSKCNGSLHFEHVPKDRLQYSTQSGQPASLNMAVSANFGDRNTGMHWMMCTSDGNDDLAKMDPVIDELTNTSFTVKWSTERVCPVILTGYNLTYCQRYSIKADNCTTIVLNKDIIAYTINDLEPYTYYSVKMFMYSEHRASKYSDQQIKRTEEGAPTPPRQLEYLNVTSSSVWLAWKPPVKPNGVVREYQGTIWHDNKTEYFDLPASTVELVDNEKPIYYELSNLTAYTNYTISIRSHTVLYSDPSNFIHFRTAVGVPSEPMRIYLDSNPLTTTLEWDAPSRPAGRLEYYEVVIVERNSNNSVIGYPLSYVSARPNLTCVMTTPVCTSQHRFNYQVRAVNVEALHPQSPPQPYVAPNYERTQNCVAQPQLTYDEWSAISSYNDSSLYRLYKSAWATYEVSCSPDSGSTKMLLSSIEVFLAFIVLLVASHTGYRKYLKMSDIGVMLPTGVIEDLKKPKDIGSRTDGSGHGGGGGGGSMICTRVDQTPDYMPQYSLHDPPHDFSSGNESSKLLLANNSSNGGGGRSSPASYMSMDQGLLLDDEGQPGQGTELQPSGGNNATSAAASAGYIKPTDMKFLSTPMANTLPSSHPTLPMQVTMPFSGYVPVQMIQARPMPPVPTAIVSPLHPLNTSNYVHAADLHKLKSLAPITTTPATVTTAAPVQTAIAATSPPASATPMPNDFGYTSMEQLQRDGLMKPISVLAAHPQESAAAAAAAAAEAVQQTHHRLQPNIGGYVTPQDLNALAHNHSHML</sequence>
<dbReference type="OrthoDB" id="6381660at2759"/>
<dbReference type="GO" id="GO:0097678">
    <property type="term" value="F:SOCS family protein binding"/>
    <property type="evidence" value="ECO:0007669"/>
    <property type="project" value="EnsemblMetazoa"/>
</dbReference>
<dbReference type="GO" id="GO:0001745">
    <property type="term" value="P:compound eye morphogenesis"/>
    <property type="evidence" value="ECO:0007669"/>
    <property type="project" value="EnsemblMetazoa"/>
</dbReference>
<feature type="domain" description="Fibronectin type-III" evidence="2">
    <location>
        <begin position="554"/>
        <end position="649"/>
    </location>
</feature>
<dbReference type="GO" id="GO:0007259">
    <property type="term" value="P:cell surface receptor signaling pathway via JAK-STAT"/>
    <property type="evidence" value="ECO:0007669"/>
    <property type="project" value="EnsemblMetazoa"/>
</dbReference>
<dbReference type="eggNOG" id="ENOG502QTMM">
    <property type="taxonomic scope" value="Eukaryota"/>
</dbReference>
<dbReference type="InterPro" id="IPR036116">
    <property type="entry name" value="FN3_sf"/>
</dbReference>
<dbReference type="InterPro" id="IPR050713">
    <property type="entry name" value="RTP_Phos/Ushers"/>
</dbReference>
<feature type="domain" description="Fibronectin type-III" evidence="2">
    <location>
        <begin position="653"/>
        <end position="751"/>
    </location>
</feature>
<protein>
    <submittedName>
        <fullName evidence="3">GH12259</fullName>
    </submittedName>
</protein>
<dbReference type="InterPro" id="IPR003961">
    <property type="entry name" value="FN3_dom"/>
</dbReference>
<dbReference type="GO" id="GO:0045475">
    <property type="term" value="P:locomotor rhythm"/>
    <property type="evidence" value="ECO:0007669"/>
    <property type="project" value="EnsemblMetazoa"/>
</dbReference>
<gene>
    <name evidence="3" type="primary">Dgri\GH12259</name>
    <name evidence="3" type="ORF">Dgri_GH12259</name>
</gene>
<dbReference type="CDD" id="cd00063">
    <property type="entry name" value="FN3"/>
    <property type="match status" value="2"/>
</dbReference>
<dbReference type="GO" id="GO:0007616">
    <property type="term" value="P:long-term memory"/>
    <property type="evidence" value="ECO:0007669"/>
    <property type="project" value="EnsemblMetazoa"/>
</dbReference>